<feature type="region of interest" description="Disordered" evidence="1">
    <location>
        <begin position="88"/>
        <end position="111"/>
    </location>
</feature>
<name>A0A4C1Y4K6_EUMVA</name>
<gene>
    <name evidence="2" type="ORF">EVAR_48825_1</name>
</gene>
<comment type="caution">
    <text evidence="2">The sequence shown here is derived from an EMBL/GenBank/DDBJ whole genome shotgun (WGS) entry which is preliminary data.</text>
</comment>
<evidence type="ECO:0000313" key="3">
    <source>
        <dbReference type="Proteomes" id="UP000299102"/>
    </source>
</evidence>
<reference evidence="2 3" key="1">
    <citation type="journal article" date="2019" name="Commun. Biol.">
        <title>The bagworm genome reveals a unique fibroin gene that provides high tensile strength.</title>
        <authorList>
            <person name="Kono N."/>
            <person name="Nakamura H."/>
            <person name="Ohtoshi R."/>
            <person name="Tomita M."/>
            <person name="Numata K."/>
            <person name="Arakawa K."/>
        </authorList>
    </citation>
    <scope>NUCLEOTIDE SEQUENCE [LARGE SCALE GENOMIC DNA]</scope>
</reference>
<keyword evidence="3" id="KW-1185">Reference proteome</keyword>
<organism evidence="2 3">
    <name type="scientific">Eumeta variegata</name>
    <name type="common">Bagworm moth</name>
    <name type="synonym">Eumeta japonica</name>
    <dbReference type="NCBI Taxonomy" id="151549"/>
    <lineage>
        <taxon>Eukaryota</taxon>
        <taxon>Metazoa</taxon>
        <taxon>Ecdysozoa</taxon>
        <taxon>Arthropoda</taxon>
        <taxon>Hexapoda</taxon>
        <taxon>Insecta</taxon>
        <taxon>Pterygota</taxon>
        <taxon>Neoptera</taxon>
        <taxon>Endopterygota</taxon>
        <taxon>Lepidoptera</taxon>
        <taxon>Glossata</taxon>
        <taxon>Ditrysia</taxon>
        <taxon>Tineoidea</taxon>
        <taxon>Psychidae</taxon>
        <taxon>Oiketicinae</taxon>
        <taxon>Eumeta</taxon>
    </lineage>
</organism>
<protein>
    <submittedName>
        <fullName evidence="2">Uncharacterized protein</fullName>
    </submittedName>
</protein>
<accession>A0A4C1Y4K6</accession>
<dbReference type="EMBL" id="BGZK01001041">
    <property type="protein sequence ID" value="GBP69467.1"/>
    <property type="molecule type" value="Genomic_DNA"/>
</dbReference>
<evidence type="ECO:0000256" key="1">
    <source>
        <dbReference type="SAM" id="MobiDB-lite"/>
    </source>
</evidence>
<sequence>MRPPSSQNASSSSTTNNEFAITRLHKNVNQVVTALVTLVVSDDLFPALANALAHRGRRAAGVIRLKAREVGKEWHRFDRPTCSDTPTNGVAIVGGTRGGCRSVTPKNTSSN</sequence>
<dbReference type="Proteomes" id="UP000299102">
    <property type="component" value="Unassembled WGS sequence"/>
</dbReference>
<dbReference type="AlphaFoldDB" id="A0A4C1Y4K6"/>
<evidence type="ECO:0000313" key="2">
    <source>
        <dbReference type="EMBL" id="GBP69467.1"/>
    </source>
</evidence>
<proteinExistence type="predicted"/>